<accession>A0A0B5FDL8</accession>
<organism evidence="2 3">
    <name type="scientific">Geoalkalibacter subterraneus</name>
    <dbReference type="NCBI Taxonomy" id="483547"/>
    <lineage>
        <taxon>Bacteria</taxon>
        <taxon>Pseudomonadati</taxon>
        <taxon>Thermodesulfobacteriota</taxon>
        <taxon>Desulfuromonadia</taxon>
        <taxon>Desulfuromonadales</taxon>
        <taxon>Geoalkalibacteraceae</taxon>
        <taxon>Geoalkalibacter</taxon>
    </lineage>
</organism>
<dbReference type="EMBL" id="CP010311">
    <property type="protein sequence ID" value="AJF06257.1"/>
    <property type="molecule type" value="Genomic_DNA"/>
</dbReference>
<name>A0A0B5FDL8_9BACT</name>
<dbReference type="AlphaFoldDB" id="A0A0B5FDL8"/>
<dbReference type="Pfam" id="PF13229">
    <property type="entry name" value="Beta_helix"/>
    <property type="match status" value="1"/>
</dbReference>
<dbReference type="InterPro" id="IPR039448">
    <property type="entry name" value="Beta_helix"/>
</dbReference>
<proteinExistence type="predicted"/>
<dbReference type="STRING" id="483547.GSUB_06380"/>
<dbReference type="HOGENOM" id="CLU_1007459_0_0_7"/>
<evidence type="ECO:0000313" key="3">
    <source>
        <dbReference type="Proteomes" id="UP000035036"/>
    </source>
</evidence>
<feature type="domain" description="Right handed beta helix" evidence="1">
    <location>
        <begin position="136"/>
        <end position="265"/>
    </location>
</feature>
<protein>
    <recommendedName>
        <fullName evidence="1">Right handed beta helix domain-containing protein</fullName>
    </recommendedName>
</protein>
<dbReference type="InterPro" id="IPR011050">
    <property type="entry name" value="Pectin_lyase_fold/virulence"/>
</dbReference>
<keyword evidence="3" id="KW-1185">Reference proteome</keyword>
<sequence>MDLIMRFVCLIFAVVFFSIGVGCSSPKSPPAPQEVQWRNLSSYYGYLQEDTVWQGKVLLDDDLIVPSGRTLTIRAGTVVFIRPSRSTKIEPEWLSSHTELQVRGTLRVEGTRSKPVYFLPAEEPVNGDAAWSGLLFDRGAQGHVSHAVISAAEAGVTLTDASPIIEDSRFERCRYGAVFQGEGSRSLVRGNRFEQGESGLFFWWGARPRLEDNVIASNEEEGLFIDETSAPEFRGNQVWNNGIGVVSIRSDFAAEEIELEGNVISHRVFSTPGEHL</sequence>
<dbReference type="KEGG" id="gsb:GSUB_06380"/>
<dbReference type="InterPro" id="IPR012334">
    <property type="entry name" value="Pectin_lyas_fold"/>
</dbReference>
<reference evidence="2 3" key="1">
    <citation type="journal article" date="2015" name="Genome Announc.">
        <title>Genomes of Geoalkalibacter ferrihydriticus Z-0531T and Geoalkalibacter subterraneus Red1T, Two Haloalkaliphilic Metal-Reducing Deltaproteobacteria.</title>
        <authorList>
            <person name="Badalamenti J.P."/>
            <person name="Krajmalnik-Brown R."/>
            <person name="Torres C.I."/>
            <person name="Bond D.R."/>
        </authorList>
    </citation>
    <scope>NUCLEOTIDE SEQUENCE [LARGE SCALE GENOMIC DNA]</scope>
    <source>
        <strain evidence="2 3">Red1</strain>
    </source>
</reference>
<gene>
    <name evidence="2" type="ORF">GSUB_06380</name>
</gene>
<dbReference type="Gene3D" id="2.160.20.10">
    <property type="entry name" value="Single-stranded right-handed beta-helix, Pectin lyase-like"/>
    <property type="match status" value="1"/>
</dbReference>
<dbReference type="SUPFAM" id="SSF51126">
    <property type="entry name" value="Pectin lyase-like"/>
    <property type="match status" value="1"/>
</dbReference>
<dbReference type="PROSITE" id="PS51257">
    <property type="entry name" value="PROKAR_LIPOPROTEIN"/>
    <property type="match status" value="1"/>
</dbReference>
<evidence type="ECO:0000313" key="2">
    <source>
        <dbReference type="EMBL" id="AJF06257.1"/>
    </source>
</evidence>
<evidence type="ECO:0000259" key="1">
    <source>
        <dbReference type="Pfam" id="PF13229"/>
    </source>
</evidence>
<dbReference type="Proteomes" id="UP000035036">
    <property type="component" value="Chromosome"/>
</dbReference>